<evidence type="ECO:0000313" key="2">
    <source>
        <dbReference type="EMBL" id="MDF1585617.1"/>
    </source>
</evidence>
<gene>
    <name evidence="2" type="ORF">PZ740_04345</name>
</gene>
<dbReference type="SUPFAM" id="SSF46626">
    <property type="entry name" value="Cytochrome c"/>
    <property type="match status" value="1"/>
</dbReference>
<name>A0AAP3V2H3_9PROT</name>
<sequence>MSRRLLSPLLAMAAALAWPAAAADPELAAPVKAYEGAELDFTLRCKGCHGFEGQGTEGHVPRLKGFVGLYTHLPDGREFLLRVPGVARSRLDDERLAAVLNWMLATYGPEPAPGFAPFTPGEVAQARVAPFPDPLARRARLVAELHERGLLPAGDDGMGISAEARAAR</sequence>
<protein>
    <submittedName>
        <fullName evidence="2">Cytochrome c</fullName>
    </submittedName>
</protein>
<dbReference type="GO" id="GO:0020037">
    <property type="term" value="F:heme binding"/>
    <property type="evidence" value="ECO:0007669"/>
    <property type="project" value="InterPro"/>
</dbReference>
<dbReference type="AlphaFoldDB" id="A0AAP3V2H3"/>
<feature type="signal peptide" evidence="1">
    <location>
        <begin position="1"/>
        <end position="22"/>
    </location>
</feature>
<accession>A0AAP3V2H3</accession>
<keyword evidence="1" id="KW-0732">Signal</keyword>
<organism evidence="2 3">
    <name type="scientific">Marinimicrococcus flavescens</name>
    <dbReference type="NCBI Taxonomy" id="3031815"/>
    <lineage>
        <taxon>Bacteria</taxon>
        <taxon>Pseudomonadati</taxon>
        <taxon>Pseudomonadota</taxon>
        <taxon>Alphaproteobacteria</taxon>
        <taxon>Geminicoccales</taxon>
        <taxon>Geminicoccaceae</taxon>
        <taxon>Marinimicrococcus</taxon>
    </lineage>
</organism>
<dbReference type="GO" id="GO:0009055">
    <property type="term" value="F:electron transfer activity"/>
    <property type="evidence" value="ECO:0007669"/>
    <property type="project" value="InterPro"/>
</dbReference>
<dbReference type="EMBL" id="JARGEQ010000027">
    <property type="protein sequence ID" value="MDF1585617.1"/>
    <property type="molecule type" value="Genomic_DNA"/>
</dbReference>
<evidence type="ECO:0000313" key="3">
    <source>
        <dbReference type="Proteomes" id="UP001301140"/>
    </source>
</evidence>
<comment type="caution">
    <text evidence="2">The sequence shown here is derived from an EMBL/GenBank/DDBJ whole genome shotgun (WGS) entry which is preliminary data.</text>
</comment>
<dbReference type="InterPro" id="IPR036909">
    <property type="entry name" value="Cyt_c-like_dom_sf"/>
</dbReference>
<keyword evidence="3" id="KW-1185">Reference proteome</keyword>
<proteinExistence type="predicted"/>
<dbReference type="RefSeq" id="WP_327788037.1">
    <property type="nucleotide sequence ID" value="NZ_JARGEQ010000027.1"/>
</dbReference>
<dbReference type="Proteomes" id="UP001301140">
    <property type="component" value="Unassembled WGS sequence"/>
</dbReference>
<evidence type="ECO:0000256" key="1">
    <source>
        <dbReference type="SAM" id="SignalP"/>
    </source>
</evidence>
<dbReference type="GO" id="GO:0046872">
    <property type="term" value="F:metal ion binding"/>
    <property type="evidence" value="ECO:0007669"/>
    <property type="project" value="UniProtKB-KW"/>
</dbReference>
<feature type="chain" id="PRO_5042819326" evidence="1">
    <location>
        <begin position="23"/>
        <end position="168"/>
    </location>
</feature>
<reference evidence="2 3" key="1">
    <citation type="submission" date="2023-03" db="EMBL/GenBank/DDBJ databases">
        <title>YIM 152171 draft genome.</title>
        <authorList>
            <person name="Yang Z."/>
        </authorList>
    </citation>
    <scope>NUCLEOTIDE SEQUENCE [LARGE SCALE GENOMIC DNA]</scope>
    <source>
        <strain evidence="2 3">YIM 152171</strain>
    </source>
</reference>